<name>A0A1H5KJI5_9MICC</name>
<gene>
    <name evidence="1" type="ORF">SAMN04489740_2030</name>
</gene>
<evidence type="ECO:0000313" key="2">
    <source>
        <dbReference type="Proteomes" id="UP000182725"/>
    </source>
</evidence>
<dbReference type="AlphaFoldDB" id="A0A1H5KJI5"/>
<accession>A0A1H5KJI5</accession>
<organism evidence="1 2">
    <name type="scientific">Arthrobacter alpinus</name>
    <dbReference type="NCBI Taxonomy" id="656366"/>
    <lineage>
        <taxon>Bacteria</taxon>
        <taxon>Bacillati</taxon>
        <taxon>Actinomycetota</taxon>
        <taxon>Actinomycetes</taxon>
        <taxon>Micrococcales</taxon>
        <taxon>Micrococcaceae</taxon>
        <taxon>Arthrobacter</taxon>
    </lineage>
</organism>
<dbReference type="EMBL" id="FNTV01000001">
    <property type="protein sequence ID" value="SEE64577.1"/>
    <property type="molecule type" value="Genomic_DNA"/>
</dbReference>
<reference evidence="1 2" key="1">
    <citation type="submission" date="2016-10" db="EMBL/GenBank/DDBJ databases">
        <authorList>
            <person name="de Groot N.N."/>
        </authorList>
    </citation>
    <scope>NUCLEOTIDE SEQUENCE [LARGE SCALE GENOMIC DNA]</scope>
    <source>
        <strain evidence="1 2">DSM 22274</strain>
    </source>
</reference>
<proteinExistence type="predicted"/>
<protein>
    <submittedName>
        <fullName evidence="1">Uncharacterized protein</fullName>
    </submittedName>
</protein>
<sequence length="51" mass="5632">MWLGPYKAKLLFGFSPEVANSAKPLHYTLHERYTIGPLGGGGPLALVRIRH</sequence>
<evidence type="ECO:0000313" key="1">
    <source>
        <dbReference type="EMBL" id="SEE64577.1"/>
    </source>
</evidence>
<dbReference type="Proteomes" id="UP000182725">
    <property type="component" value="Unassembled WGS sequence"/>
</dbReference>